<dbReference type="GO" id="GO:0016020">
    <property type="term" value="C:membrane"/>
    <property type="evidence" value="ECO:0007669"/>
    <property type="project" value="UniProtKB-SubCell"/>
</dbReference>
<protein>
    <recommendedName>
        <fullName evidence="2">Laminin G domain-containing protein</fullName>
    </recommendedName>
</protein>
<dbReference type="SMART" id="SM00282">
    <property type="entry name" value="LamG"/>
    <property type="match status" value="1"/>
</dbReference>
<dbReference type="Gene3D" id="2.60.120.200">
    <property type="match status" value="1"/>
</dbReference>
<evidence type="ECO:0000256" key="1">
    <source>
        <dbReference type="PROSITE-ProRule" id="PRU00122"/>
    </source>
</evidence>
<dbReference type="EMBL" id="JAWDGP010000593">
    <property type="protein sequence ID" value="KAK3799163.1"/>
    <property type="molecule type" value="Genomic_DNA"/>
</dbReference>
<gene>
    <name evidence="3" type="ORF">RRG08_051437</name>
</gene>
<feature type="domain" description="Laminin G" evidence="2">
    <location>
        <begin position="55"/>
        <end position="255"/>
    </location>
</feature>
<dbReference type="Pfam" id="PF02210">
    <property type="entry name" value="Laminin_G_2"/>
    <property type="match status" value="1"/>
</dbReference>
<dbReference type="PANTHER" id="PTHR15036">
    <property type="entry name" value="PIKACHURIN-LIKE PROTEIN"/>
    <property type="match status" value="1"/>
</dbReference>
<organism evidence="3 4">
    <name type="scientific">Elysia crispata</name>
    <name type="common">lettuce slug</name>
    <dbReference type="NCBI Taxonomy" id="231223"/>
    <lineage>
        <taxon>Eukaryota</taxon>
        <taxon>Metazoa</taxon>
        <taxon>Spiralia</taxon>
        <taxon>Lophotrochozoa</taxon>
        <taxon>Mollusca</taxon>
        <taxon>Gastropoda</taxon>
        <taxon>Heterobranchia</taxon>
        <taxon>Euthyneura</taxon>
        <taxon>Panpulmonata</taxon>
        <taxon>Sacoglossa</taxon>
        <taxon>Placobranchoidea</taxon>
        <taxon>Plakobranchidae</taxon>
        <taxon>Elysia</taxon>
    </lineage>
</organism>
<evidence type="ECO:0000313" key="3">
    <source>
        <dbReference type="EMBL" id="KAK3799163.1"/>
    </source>
</evidence>
<proteinExistence type="predicted"/>
<dbReference type="InterPro" id="IPR001791">
    <property type="entry name" value="Laminin_G"/>
</dbReference>
<dbReference type="CDD" id="cd00110">
    <property type="entry name" value="LamG"/>
    <property type="match status" value="1"/>
</dbReference>
<sequence>MPLSNMCHTSIRSISQAVTITFFLLISHVPQPTRAGHKLVKLCKGSQIQIMSRRGVKIEPYERSRVELMLGDYTRFAHRNKLKVHFEFKTRSANGTLFYGFSGPKAKHVIALTLRNGYPRYSIRCPSAHADVLAPTRNNQPINDNKWHTVEFDTRYGHHGVVSIDGVRLRKSYTVSCTNITTLVMGGHNPDKSHHQYAPDVSLRQRFEGNQRILAWYKRHRWLAAPYGHFEGCIRKLNLHHLLRVPPKYYAVSEC</sequence>
<comment type="caution">
    <text evidence="1">Lacks conserved residue(s) required for the propagation of feature annotation.</text>
</comment>
<accession>A0AAE1B3W1</accession>
<dbReference type="PROSITE" id="PS50025">
    <property type="entry name" value="LAM_G_DOMAIN"/>
    <property type="match status" value="1"/>
</dbReference>
<comment type="caution">
    <text evidence="3">The sequence shown here is derived from an EMBL/GenBank/DDBJ whole genome shotgun (WGS) entry which is preliminary data.</text>
</comment>
<name>A0AAE1B3W1_9GAST</name>
<dbReference type="Proteomes" id="UP001283361">
    <property type="component" value="Unassembled WGS sequence"/>
</dbReference>
<evidence type="ECO:0000313" key="4">
    <source>
        <dbReference type="Proteomes" id="UP001283361"/>
    </source>
</evidence>
<evidence type="ECO:0000259" key="2">
    <source>
        <dbReference type="PROSITE" id="PS50025"/>
    </source>
</evidence>
<keyword evidence="4" id="KW-1185">Reference proteome</keyword>
<reference evidence="3" key="1">
    <citation type="journal article" date="2023" name="G3 (Bethesda)">
        <title>A reference genome for the long-term kleptoplast-retaining sea slug Elysia crispata morphotype clarki.</title>
        <authorList>
            <person name="Eastman K.E."/>
            <person name="Pendleton A.L."/>
            <person name="Shaikh M.A."/>
            <person name="Suttiyut T."/>
            <person name="Ogas R."/>
            <person name="Tomko P."/>
            <person name="Gavelis G."/>
            <person name="Widhalm J.R."/>
            <person name="Wisecaver J.H."/>
        </authorList>
    </citation>
    <scope>NUCLEOTIDE SEQUENCE</scope>
    <source>
        <strain evidence="3">ECLA1</strain>
    </source>
</reference>
<dbReference type="InterPro" id="IPR050372">
    <property type="entry name" value="Neurexin-related_CASP"/>
</dbReference>
<dbReference type="SUPFAM" id="SSF49899">
    <property type="entry name" value="Concanavalin A-like lectins/glucanases"/>
    <property type="match status" value="1"/>
</dbReference>
<dbReference type="PANTHER" id="PTHR15036:SF85">
    <property type="entry name" value="SP2353, ISOFORM A"/>
    <property type="match status" value="1"/>
</dbReference>
<dbReference type="AlphaFoldDB" id="A0AAE1B3W1"/>
<dbReference type="InterPro" id="IPR013320">
    <property type="entry name" value="ConA-like_dom_sf"/>
</dbReference>